<feature type="region of interest" description="Disordered" evidence="2">
    <location>
        <begin position="1"/>
        <end position="57"/>
    </location>
</feature>
<evidence type="ECO:0000313" key="4">
    <source>
        <dbReference type="Proteomes" id="UP001373714"/>
    </source>
</evidence>
<dbReference type="EMBL" id="JAVHNS010000005">
    <property type="protein sequence ID" value="KAK6354364.1"/>
    <property type="molecule type" value="Genomic_DNA"/>
</dbReference>
<sequence>MPPWGGLFNTRKDNASERSISPTPNSNSKRDKRKEKQANSGHGMAHLRDYTSGDDPRMYRIRSTVDPRSNGHFIDMHGMGYGSRPEPEFVRSRLMNQFQTSLNATVTESIRKACLHWDDEVLNLENNYHALLEERNGLKNENKNLSNRVKSLEQDVNAKVALLREFQSGHLKTSGSRKLAPSSSAISDEYEALERSIKNTVFARVARLNIRDPVIEALLQHKPFLEAVKVIMVNEKEAEGAENLPRNLLEVVEDQEKNGLLRWMVQGVIHDILYKRIMRIQMPGLNLEELRVMEKIYNVIALSEEGQGLKSAQEWRAETYRRLAYWAENVGEIEKYQDVAPEVSEIGGVFGDLVLAAEVGIKEILEPFCDETPEGKNFTGFITDIVDRAFQFSILIGSQTSKYELHRDLEKTDDFKAVPEHLDDNSNTNNNSNASLFFAAPALVKTSGEDGESYDESELLVQGKIFVLFGFGDPIEEEELPDVPDKIPIKMASPVNGGEDEIGAIDDISKAEALQGGAKPFDEKETERKEVSADANPMSSGADTLPNESNPNMTESSDQPATNEANDATAMTTSNPSGIDIPKEILSTTSPSSPEAEGSHQETSTKTNQVALGAEHPEPQLQAIQKTLREPLEVSPSSEHQLPERESQSLEARLIEIPASPSLPKPPSIPEQPVLLPQAVPVAILEPQCPAPAPVETEAVLPVQARESTTLASHIASLVGAAEGEAPPPQPPVGTQLGPSPEPSIPSTSHKSEPILQSEPKQQLESQTKSQPSKSSSASSPTLQSTPRTLPVELINLSKSSDNSKDTMAVTIQSQEGHSVEIVS</sequence>
<reference evidence="3 4" key="1">
    <citation type="submission" date="2019-10" db="EMBL/GenBank/DDBJ databases">
        <authorList>
            <person name="Palmer J.M."/>
        </authorList>
    </citation>
    <scope>NUCLEOTIDE SEQUENCE [LARGE SCALE GENOMIC DNA]</scope>
    <source>
        <strain evidence="3 4">TWF730</strain>
    </source>
</reference>
<evidence type="ECO:0000256" key="2">
    <source>
        <dbReference type="SAM" id="MobiDB-lite"/>
    </source>
</evidence>
<feature type="compositionally biased region" description="Low complexity" evidence="2">
    <location>
        <begin position="766"/>
        <end position="787"/>
    </location>
</feature>
<feature type="compositionally biased region" description="Polar residues" evidence="2">
    <location>
        <begin position="17"/>
        <end position="27"/>
    </location>
</feature>
<accession>A0AAV9V4K1</accession>
<evidence type="ECO:0000256" key="1">
    <source>
        <dbReference type="SAM" id="Coils"/>
    </source>
</evidence>
<name>A0AAV9V4K1_9PEZI</name>
<dbReference type="AlphaFoldDB" id="A0AAV9V4K1"/>
<feature type="coiled-coil region" evidence="1">
    <location>
        <begin position="121"/>
        <end position="162"/>
    </location>
</feature>
<feature type="compositionally biased region" description="Basic and acidic residues" evidence="2">
    <location>
        <begin position="520"/>
        <end position="532"/>
    </location>
</feature>
<feature type="compositionally biased region" description="Polar residues" evidence="2">
    <location>
        <begin position="601"/>
        <end position="610"/>
    </location>
</feature>
<organism evidence="3 4">
    <name type="scientific">Orbilia blumenaviensis</name>
    <dbReference type="NCBI Taxonomy" id="1796055"/>
    <lineage>
        <taxon>Eukaryota</taxon>
        <taxon>Fungi</taxon>
        <taxon>Dikarya</taxon>
        <taxon>Ascomycota</taxon>
        <taxon>Pezizomycotina</taxon>
        <taxon>Orbiliomycetes</taxon>
        <taxon>Orbiliales</taxon>
        <taxon>Orbiliaceae</taxon>
        <taxon>Orbilia</taxon>
    </lineage>
</organism>
<keyword evidence="4" id="KW-1185">Reference proteome</keyword>
<gene>
    <name evidence="3" type="ORF">TWF730_008772</name>
</gene>
<proteinExistence type="predicted"/>
<dbReference type="Proteomes" id="UP001373714">
    <property type="component" value="Unassembled WGS sequence"/>
</dbReference>
<feature type="compositionally biased region" description="Pro residues" evidence="2">
    <location>
        <begin position="661"/>
        <end position="670"/>
    </location>
</feature>
<feature type="region of interest" description="Disordered" evidence="2">
    <location>
        <begin position="514"/>
        <end position="670"/>
    </location>
</feature>
<feature type="compositionally biased region" description="Basic and acidic residues" evidence="2">
    <location>
        <begin position="46"/>
        <end position="57"/>
    </location>
</feature>
<keyword evidence="1" id="KW-0175">Coiled coil</keyword>
<feature type="region of interest" description="Disordered" evidence="2">
    <location>
        <begin position="714"/>
        <end position="824"/>
    </location>
</feature>
<feature type="compositionally biased region" description="Polar residues" evidence="2">
    <location>
        <begin position="537"/>
        <end position="577"/>
    </location>
</feature>
<evidence type="ECO:0000313" key="3">
    <source>
        <dbReference type="EMBL" id="KAK6354364.1"/>
    </source>
</evidence>
<comment type="caution">
    <text evidence="3">The sequence shown here is derived from an EMBL/GenBank/DDBJ whole genome shotgun (WGS) entry which is preliminary data.</text>
</comment>
<protein>
    <submittedName>
        <fullName evidence="3">Uncharacterized protein</fullName>
    </submittedName>
</protein>